<dbReference type="GO" id="GO:0008173">
    <property type="term" value="F:RNA methyltransferase activity"/>
    <property type="evidence" value="ECO:0007669"/>
    <property type="project" value="InterPro"/>
</dbReference>
<keyword evidence="1" id="KW-0489">Methyltransferase</keyword>
<name>A0A3B0VJC4_9ZZZZ</name>
<dbReference type="GO" id="GO:0032259">
    <property type="term" value="P:methylation"/>
    <property type="evidence" value="ECO:0007669"/>
    <property type="project" value="UniProtKB-KW"/>
</dbReference>
<dbReference type="PANTHER" id="PTHR43191:SF2">
    <property type="entry name" value="RRNA METHYLTRANSFERASE 3, MITOCHONDRIAL"/>
    <property type="match status" value="1"/>
</dbReference>
<evidence type="ECO:0000313" key="4">
    <source>
        <dbReference type="EMBL" id="VAW43645.1"/>
    </source>
</evidence>
<dbReference type="InterPro" id="IPR051259">
    <property type="entry name" value="rRNA_Methyltransferase"/>
</dbReference>
<dbReference type="SUPFAM" id="SSF75217">
    <property type="entry name" value="alpha/beta knot"/>
    <property type="match status" value="1"/>
</dbReference>
<dbReference type="InterPro" id="IPR029064">
    <property type="entry name" value="Ribosomal_eL30-like_sf"/>
</dbReference>
<dbReference type="CDD" id="cd18095">
    <property type="entry name" value="SpoU-like_rRNA-MTase"/>
    <property type="match status" value="1"/>
</dbReference>
<dbReference type="EMBL" id="UOEU01001129">
    <property type="protein sequence ID" value="VAW43645.1"/>
    <property type="molecule type" value="Genomic_DNA"/>
</dbReference>
<organism evidence="4">
    <name type="scientific">hydrothermal vent metagenome</name>
    <dbReference type="NCBI Taxonomy" id="652676"/>
    <lineage>
        <taxon>unclassified sequences</taxon>
        <taxon>metagenomes</taxon>
        <taxon>ecological metagenomes</taxon>
    </lineage>
</organism>
<gene>
    <name evidence="4" type="ORF">MNBD_CHLOROFLEXI01-3767</name>
</gene>
<feature type="domain" description="tRNA/rRNA methyltransferase SpoU type" evidence="3">
    <location>
        <begin position="119"/>
        <end position="258"/>
    </location>
</feature>
<dbReference type="SUPFAM" id="SSF55315">
    <property type="entry name" value="L30e-like"/>
    <property type="match status" value="1"/>
</dbReference>
<evidence type="ECO:0000256" key="2">
    <source>
        <dbReference type="ARBA" id="ARBA00022679"/>
    </source>
</evidence>
<dbReference type="InterPro" id="IPR001537">
    <property type="entry name" value="SpoU_MeTrfase"/>
</dbReference>
<accession>A0A3B0VJC4</accession>
<proteinExistence type="predicted"/>
<protein>
    <recommendedName>
        <fullName evidence="3">tRNA/rRNA methyltransferase SpoU type domain-containing protein</fullName>
    </recommendedName>
</protein>
<dbReference type="GO" id="GO:0006396">
    <property type="term" value="P:RNA processing"/>
    <property type="evidence" value="ECO:0007669"/>
    <property type="project" value="InterPro"/>
</dbReference>
<reference evidence="4" key="1">
    <citation type="submission" date="2018-06" db="EMBL/GenBank/DDBJ databases">
        <authorList>
            <person name="Zhirakovskaya E."/>
        </authorList>
    </citation>
    <scope>NUCLEOTIDE SEQUENCE</scope>
</reference>
<dbReference type="AlphaFoldDB" id="A0A3B0VJC4"/>
<dbReference type="PANTHER" id="PTHR43191">
    <property type="entry name" value="RRNA METHYLTRANSFERASE 3"/>
    <property type="match status" value="1"/>
</dbReference>
<dbReference type="InterPro" id="IPR029026">
    <property type="entry name" value="tRNA_m1G_MTases_N"/>
</dbReference>
<dbReference type="GO" id="GO:0003723">
    <property type="term" value="F:RNA binding"/>
    <property type="evidence" value="ECO:0007669"/>
    <property type="project" value="InterPro"/>
</dbReference>
<sequence>MSNSWQPILAMIQRTATAKGRAASGYFSIEGTRLHERALRADASITAVLTSQTFINNPSARETAVLQQLTEQNIPYHPIPDAEITKLTQGRRLGGLIGLVRLPAPPQLANWLAAHPTPTILVAVDVVDPGNVGGMIRTAHALGAGLFVAVGGSDPFHPRAVRTSMGSLFKLPIVTTTLPTLFEALRPFSIQTIGAVAENGLPLPQLNVSGGGTAVFMGSEYWGLPNALLNQLDQQITIPMNPGIDSFSVNAATAIVLYELQRLASSTL</sequence>
<evidence type="ECO:0000256" key="1">
    <source>
        <dbReference type="ARBA" id="ARBA00022603"/>
    </source>
</evidence>
<dbReference type="InterPro" id="IPR029028">
    <property type="entry name" value="Alpha/beta_knot_MTases"/>
</dbReference>
<dbReference type="Pfam" id="PF00588">
    <property type="entry name" value="SpoU_methylase"/>
    <property type="match status" value="1"/>
</dbReference>
<evidence type="ECO:0000259" key="3">
    <source>
        <dbReference type="Pfam" id="PF00588"/>
    </source>
</evidence>
<dbReference type="Gene3D" id="3.40.1280.10">
    <property type="match status" value="1"/>
</dbReference>
<dbReference type="Gene3D" id="3.30.1330.30">
    <property type="match status" value="1"/>
</dbReference>
<keyword evidence="2" id="KW-0808">Transferase</keyword>